<accession>A0A0F3NDT3</accession>
<dbReference type="Proteomes" id="UP000033441">
    <property type="component" value="Unassembled WGS sequence"/>
</dbReference>
<comment type="caution">
    <text evidence="1">The sequence shown here is derived from an EMBL/GenBank/DDBJ whole genome shotgun (WGS) entry which is preliminary data.</text>
</comment>
<proteinExistence type="predicted"/>
<evidence type="ECO:0000313" key="1">
    <source>
        <dbReference type="EMBL" id="KJV65059.1"/>
    </source>
</evidence>
<evidence type="ECO:0000313" key="2">
    <source>
        <dbReference type="Proteomes" id="UP000033441"/>
    </source>
</evidence>
<dbReference type="PATRIC" id="fig|1359152.3.peg.645"/>
<protein>
    <submittedName>
        <fullName evidence="1">Uncharacterized protein</fullName>
    </submittedName>
</protein>
<organism evidence="1 2">
    <name type="scientific">Anaplasma phagocytophilum str. ApMUC09</name>
    <dbReference type="NCBI Taxonomy" id="1359152"/>
    <lineage>
        <taxon>Bacteria</taxon>
        <taxon>Pseudomonadati</taxon>
        <taxon>Pseudomonadota</taxon>
        <taxon>Alphaproteobacteria</taxon>
        <taxon>Rickettsiales</taxon>
        <taxon>Anaplasmataceae</taxon>
        <taxon>Anaplasma</taxon>
        <taxon>phagocytophilum group</taxon>
    </lineage>
</organism>
<name>A0A0F3NDT3_ANAPH</name>
<dbReference type="AlphaFoldDB" id="A0A0F3NDT3"/>
<reference evidence="1 2" key="1">
    <citation type="submission" date="2015-02" db="EMBL/GenBank/DDBJ databases">
        <title>Genome Sequencing of Rickettsiales.</title>
        <authorList>
            <person name="Daugherty S.C."/>
            <person name="Su Q."/>
            <person name="Abolude K."/>
            <person name="Beier-Sexton M."/>
            <person name="Carlyon J.A."/>
            <person name="Carter R."/>
            <person name="Day N.P."/>
            <person name="Dumler S.J."/>
            <person name="Dyachenko V."/>
            <person name="Godinez A."/>
            <person name="Kurtti T.J."/>
            <person name="Lichay M."/>
            <person name="Mullins K.E."/>
            <person name="Ott S."/>
            <person name="Pappas-Brown V."/>
            <person name="Paris D.H."/>
            <person name="Patel P."/>
            <person name="Richards A.L."/>
            <person name="Sadzewicz L."/>
            <person name="Sears K."/>
            <person name="Seidman D."/>
            <person name="Sengamalay N."/>
            <person name="Stenos J."/>
            <person name="Tallon L.J."/>
            <person name="Vincent G."/>
            <person name="Fraser C.M."/>
            <person name="Munderloh U."/>
            <person name="Dunning-Hotopp J.C."/>
        </authorList>
    </citation>
    <scope>NUCLEOTIDE SEQUENCE [LARGE SCALE GENOMIC DNA]</scope>
    <source>
        <strain evidence="1 2">ApMUC09</strain>
    </source>
</reference>
<sequence>MGNAFQKEEKRVAAIFASPSLERQHYSVCRDYLSHAD</sequence>
<dbReference type="EMBL" id="LANV01000001">
    <property type="protein sequence ID" value="KJV65059.1"/>
    <property type="molecule type" value="Genomic_DNA"/>
</dbReference>
<gene>
    <name evidence="1" type="ORF">APHMUC_0608</name>
</gene>